<evidence type="ECO:0000256" key="4">
    <source>
        <dbReference type="ARBA" id="ARBA00022840"/>
    </source>
</evidence>
<reference evidence="7" key="1">
    <citation type="submission" date="2023-08" db="EMBL/GenBank/DDBJ databases">
        <title>Isolation and Characterization of Rhodococcus erythropolis MGMM8.</title>
        <authorList>
            <person name="Diabankana R.G.C."/>
            <person name="Afordoanyi D.M."/>
            <person name="Validov S.Z."/>
        </authorList>
    </citation>
    <scope>NUCLEOTIDE SEQUENCE</scope>
    <source>
        <strain evidence="7">MGMM8</strain>
    </source>
</reference>
<dbReference type="PANTHER" id="PTHR32309:SF31">
    <property type="entry name" value="CAPSULAR EXOPOLYSACCHARIDE FAMILY"/>
    <property type="match status" value="1"/>
</dbReference>
<dbReference type="GO" id="GO:0004713">
    <property type="term" value="F:protein tyrosine kinase activity"/>
    <property type="evidence" value="ECO:0007669"/>
    <property type="project" value="TreeGrafter"/>
</dbReference>
<keyword evidence="4" id="KW-0067">ATP-binding</keyword>
<dbReference type="SUPFAM" id="SSF52540">
    <property type="entry name" value="P-loop containing nucleoside triphosphate hydrolases"/>
    <property type="match status" value="1"/>
</dbReference>
<dbReference type="EMBL" id="CP124545">
    <property type="protein sequence ID" value="WMN01930.1"/>
    <property type="molecule type" value="Genomic_DNA"/>
</dbReference>
<evidence type="ECO:0000256" key="5">
    <source>
        <dbReference type="ARBA" id="ARBA00023137"/>
    </source>
</evidence>
<name>A0AAX3ZYU9_RHOER</name>
<evidence type="ECO:0000259" key="6">
    <source>
        <dbReference type="Pfam" id="PF13614"/>
    </source>
</evidence>
<gene>
    <name evidence="7" type="ORF">QIE55_32060</name>
</gene>
<dbReference type="Gene3D" id="3.40.50.300">
    <property type="entry name" value="P-loop containing nucleotide triphosphate hydrolases"/>
    <property type="match status" value="1"/>
</dbReference>
<dbReference type="InterPro" id="IPR050445">
    <property type="entry name" value="Bact_polysacc_biosynth/exp"/>
</dbReference>
<evidence type="ECO:0000256" key="3">
    <source>
        <dbReference type="ARBA" id="ARBA00022777"/>
    </source>
</evidence>
<dbReference type="PANTHER" id="PTHR32309">
    <property type="entry name" value="TYROSINE-PROTEIN KINASE"/>
    <property type="match status" value="1"/>
</dbReference>
<dbReference type="GO" id="GO:0005886">
    <property type="term" value="C:plasma membrane"/>
    <property type="evidence" value="ECO:0007669"/>
    <property type="project" value="TreeGrafter"/>
</dbReference>
<dbReference type="InterPro" id="IPR025669">
    <property type="entry name" value="AAA_dom"/>
</dbReference>
<dbReference type="InterPro" id="IPR005702">
    <property type="entry name" value="Wzc-like_C"/>
</dbReference>
<dbReference type="Proteomes" id="UP001230933">
    <property type="component" value="Chromosome"/>
</dbReference>
<keyword evidence="1" id="KW-0808">Transferase</keyword>
<keyword evidence="3" id="KW-0418">Kinase</keyword>
<protein>
    <submittedName>
        <fullName evidence="7">AAA family ATPase</fullName>
    </submittedName>
</protein>
<evidence type="ECO:0000313" key="7">
    <source>
        <dbReference type="EMBL" id="WMN01930.1"/>
    </source>
</evidence>
<organism evidence="7 8">
    <name type="scientific">Rhodococcus erythropolis</name>
    <name type="common">Arthrobacter picolinophilus</name>
    <dbReference type="NCBI Taxonomy" id="1833"/>
    <lineage>
        <taxon>Bacteria</taxon>
        <taxon>Bacillati</taxon>
        <taxon>Actinomycetota</taxon>
        <taxon>Actinomycetes</taxon>
        <taxon>Mycobacteriales</taxon>
        <taxon>Nocardiaceae</taxon>
        <taxon>Rhodococcus</taxon>
        <taxon>Rhodococcus erythropolis group</taxon>
    </lineage>
</organism>
<accession>A0AAX3ZYU9</accession>
<feature type="domain" description="AAA" evidence="6">
    <location>
        <begin position="231"/>
        <end position="377"/>
    </location>
</feature>
<sequence length="440" mass="46245">MTSVQSPSYESSAVIYQTPHFGDTDGTSRQRTEAYTKLLSSDFLIETALANTGLELSNTEVREMATASANVGSAILTVTVRSEDADTSAELANALAQALPGAVAVLDGSTPAPDQSGAVAPDPVRLSVISPALPDDAEGGPQYVRNALLGLIAGLLVGLLYAYLRSQISRKVQDAAALGKFLSGPVLASIPADKALETGVVDFSRESPAAEAFRRLRTSIADHEPGRGESRTIVVSSAVGGDGKTAVAMNLAIALAESGNEVVCVDAAGRDEADNRSARHGSGREKIPPAGLIDYLLGDDDIDRFVSASWHPKLSLIPAGRTVPSRSELLGDSRMRNALARLASRADYVIIDTAPMADRSDALVLGRWADAILLVARSDHTRYADLGAVLERLSLAQLGVCGVVLNDFPRPLARSARKRGERLSVANLLALESVSIRTNV</sequence>
<dbReference type="CDD" id="cd05387">
    <property type="entry name" value="BY-kinase"/>
    <property type="match status" value="1"/>
</dbReference>
<proteinExistence type="predicted"/>
<keyword evidence="5" id="KW-0829">Tyrosine-protein kinase</keyword>
<evidence type="ECO:0000313" key="8">
    <source>
        <dbReference type="Proteomes" id="UP001230933"/>
    </source>
</evidence>
<evidence type="ECO:0000256" key="1">
    <source>
        <dbReference type="ARBA" id="ARBA00022679"/>
    </source>
</evidence>
<keyword evidence="2" id="KW-0547">Nucleotide-binding</keyword>
<evidence type="ECO:0000256" key="2">
    <source>
        <dbReference type="ARBA" id="ARBA00022741"/>
    </source>
</evidence>
<dbReference type="InterPro" id="IPR027417">
    <property type="entry name" value="P-loop_NTPase"/>
</dbReference>
<dbReference type="Pfam" id="PF13614">
    <property type="entry name" value="AAA_31"/>
    <property type="match status" value="1"/>
</dbReference>
<dbReference type="RefSeq" id="WP_308371498.1">
    <property type="nucleotide sequence ID" value="NZ_CP124545.1"/>
</dbReference>
<dbReference type="AlphaFoldDB" id="A0AAX3ZYU9"/>